<proteinExistence type="predicted"/>
<reference evidence="1 2" key="1">
    <citation type="submission" date="2009-04" db="EMBL/GenBank/DDBJ databases">
        <authorList>
            <person name="Reysenbach A.-L."/>
            <person name="Heidelberg J.F."/>
            <person name="Nelson W.C."/>
        </authorList>
    </citation>
    <scope>NUCLEOTIDE SEQUENCE [LARGE SCALE GENOMIC DNA]</scope>
    <source>
        <strain evidence="1 2">SS-5</strain>
    </source>
</reference>
<evidence type="ECO:0000313" key="1">
    <source>
        <dbReference type="EMBL" id="EEP60787.1"/>
    </source>
</evidence>
<evidence type="ECO:0000313" key="2">
    <source>
        <dbReference type="Proteomes" id="UP000005540"/>
    </source>
</evidence>
<gene>
    <name evidence="1" type="ORF">SULYE_0710</name>
</gene>
<accession>C4FJG3</accession>
<organism evidence="1 2">
    <name type="scientific">Sulfurihydrogenibium yellowstonense SS-5</name>
    <dbReference type="NCBI Taxonomy" id="432331"/>
    <lineage>
        <taxon>Bacteria</taxon>
        <taxon>Pseudomonadati</taxon>
        <taxon>Aquificota</taxon>
        <taxon>Aquificia</taxon>
        <taxon>Aquificales</taxon>
        <taxon>Hydrogenothermaceae</taxon>
        <taxon>Sulfurihydrogenibium</taxon>
    </lineage>
</organism>
<dbReference type="Proteomes" id="UP000005540">
    <property type="component" value="Unassembled WGS sequence"/>
</dbReference>
<keyword evidence="2" id="KW-1185">Reference proteome</keyword>
<name>C4FJG3_9AQUI</name>
<dbReference type="EMBL" id="ABZS01000053">
    <property type="protein sequence ID" value="EEP60787.1"/>
    <property type="molecule type" value="Genomic_DNA"/>
</dbReference>
<protein>
    <submittedName>
        <fullName evidence="1">Uncharacterized protein</fullName>
    </submittedName>
</protein>
<dbReference type="AlphaFoldDB" id="C4FJG3"/>
<sequence length="41" mass="4706">MNNKHQRKDNLICHSAAGGESPVFVEFLAPTHNYKTYFIKV</sequence>
<comment type="caution">
    <text evidence="1">The sequence shown here is derived from an EMBL/GenBank/DDBJ whole genome shotgun (WGS) entry which is preliminary data.</text>
</comment>